<dbReference type="eggNOG" id="KOG0620">
    <property type="taxonomic scope" value="Eukaryota"/>
</dbReference>
<protein>
    <recommendedName>
        <fullName evidence="1">Endonuclease/exonuclease/phosphatase domain-containing protein</fullName>
    </recommendedName>
</protein>
<name>K8FB75_9CHLO</name>
<dbReference type="Gene3D" id="3.60.10.10">
    <property type="entry name" value="Endonuclease/exonuclease/phosphatase"/>
    <property type="match status" value="1"/>
</dbReference>
<dbReference type="Pfam" id="PF03372">
    <property type="entry name" value="Exo_endo_phos"/>
    <property type="match status" value="1"/>
</dbReference>
<dbReference type="RefSeq" id="XP_007509738.1">
    <property type="nucleotide sequence ID" value="XM_007509676.1"/>
</dbReference>
<keyword evidence="3" id="KW-1185">Reference proteome</keyword>
<gene>
    <name evidence="2" type="ordered locus">Bathy12g00240</name>
</gene>
<dbReference type="STRING" id="41875.K8FB75"/>
<reference evidence="2 3" key="1">
    <citation type="submission" date="2011-10" db="EMBL/GenBank/DDBJ databases">
        <authorList>
            <person name="Genoscope - CEA"/>
        </authorList>
    </citation>
    <scope>NUCLEOTIDE SEQUENCE [LARGE SCALE GENOMIC DNA]</scope>
    <source>
        <strain evidence="2 3">RCC 1105</strain>
    </source>
</reference>
<dbReference type="InterPro" id="IPR005135">
    <property type="entry name" value="Endo/exonuclease/phosphatase"/>
</dbReference>
<dbReference type="InterPro" id="IPR036691">
    <property type="entry name" value="Endo/exonu/phosph_ase_sf"/>
</dbReference>
<evidence type="ECO:0000313" key="2">
    <source>
        <dbReference type="EMBL" id="CCO18853.1"/>
    </source>
</evidence>
<accession>K8FB75</accession>
<proteinExistence type="predicted"/>
<feature type="domain" description="Endonuclease/exonuclease/phosphatase" evidence="1">
    <location>
        <begin position="19"/>
        <end position="296"/>
    </location>
</feature>
<evidence type="ECO:0000259" key="1">
    <source>
        <dbReference type="Pfam" id="PF03372"/>
    </source>
</evidence>
<dbReference type="SUPFAM" id="SSF56219">
    <property type="entry name" value="DNase I-like"/>
    <property type="match status" value="1"/>
</dbReference>
<dbReference type="EMBL" id="FO082267">
    <property type="protein sequence ID" value="CCO18853.1"/>
    <property type="molecule type" value="Genomic_DNA"/>
</dbReference>
<dbReference type="Proteomes" id="UP000198341">
    <property type="component" value="Chromosome 12"/>
</dbReference>
<evidence type="ECO:0000313" key="3">
    <source>
        <dbReference type="Proteomes" id="UP000198341"/>
    </source>
</evidence>
<dbReference type="InterPro" id="IPR050410">
    <property type="entry name" value="CCR4/nocturin_mRNA_transcr"/>
</dbReference>
<dbReference type="OrthoDB" id="2866996at2759"/>
<dbReference type="PANTHER" id="PTHR12121:SF68">
    <property type="entry name" value="CARBON CATABOLITE REPRESSOR PROTEIN 4 HOMOLOG 4-RELATED"/>
    <property type="match status" value="1"/>
</dbReference>
<dbReference type="GO" id="GO:0000175">
    <property type="term" value="F:3'-5'-RNA exonuclease activity"/>
    <property type="evidence" value="ECO:0007669"/>
    <property type="project" value="TreeGrafter"/>
</dbReference>
<dbReference type="KEGG" id="bpg:Bathy12g00240"/>
<sequence>MSSPSPSSKSSSLSSFRICTYNVLAQCYVKSEWFSWTKPKSLLKWKTRREHLRRRLRDDELGKVDVFCLQEVDEFENEWKEFIENELNMGVFYKRRTQKSNDKKDGSLVCWNKEKFELLDTLGVEFNEVTKTLDLDIKEVEGFEEEEKREYERDCVAACVMLLHKASNVPITCVSTHLYWDPAKALVKLKQAEYLREEIERWSQTKGNILIGGDFNSLATSDVYKSMVENDYVSLMRDNETGREPEYTNVTPSFTETIDYIFSSKNWIEKVTHRGKVKNRDLLFDGCPCEGEPSDHLPIYCDIELKKAAAN</sequence>
<dbReference type="AlphaFoldDB" id="K8FB75"/>
<dbReference type="PANTHER" id="PTHR12121">
    <property type="entry name" value="CARBON CATABOLITE REPRESSOR PROTEIN 4"/>
    <property type="match status" value="1"/>
</dbReference>
<organism evidence="2 3">
    <name type="scientific">Bathycoccus prasinos</name>
    <dbReference type="NCBI Taxonomy" id="41875"/>
    <lineage>
        <taxon>Eukaryota</taxon>
        <taxon>Viridiplantae</taxon>
        <taxon>Chlorophyta</taxon>
        <taxon>Mamiellophyceae</taxon>
        <taxon>Mamiellales</taxon>
        <taxon>Bathycoccaceae</taxon>
        <taxon>Bathycoccus</taxon>
    </lineage>
</organism>
<dbReference type="GeneID" id="19012351"/>